<reference evidence="9" key="1">
    <citation type="journal article" date="2020" name="bioRxiv">
        <title>Hybrid origin of Populus tomentosa Carr. identified through genome sequencing and phylogenomic analysis.</title>
        <authorList>
            <person name="An X."/>
            <person name="Gao K."/>
            <person name="Chen Z."/>
            <person name="Li J."/>
            <person name="Yang X."/>
            <person name="Yang X."/>
            <person name="Zhou J."/>
            <person name="Guo T."/>
            <person name="Zhao T."/>
            <person name="Huang S."/>
            <person name="Miao D."/>
            <person name="Khan W.U."/>
            <person name="Rao P."/>
            <person name="Ye M."/>
            <person name="Lei B."/>
            <person name="Liao W."/>
            <person name="Wang J."/>
            <person name="Ji L."/>
            <person name="Li Y."/>
            <person name="Guo B."/>
            <person name="Mustafa N.S."/>
            <person name="Li S."/>
            <person name="Yun Q."/>
            <person name="Keller S.R."/>
            <person name="Mao J."/>
            <person name="Zhang R."/>
            <person name="Strauss S.H."/>
        </authorList>
    </citation>
    <scope>NUCLEOTIDE SEQUENCE</scope>
    <source>
        <strain evidence="9">GM15</strain>
        <tissue evidence="9">Leaf</tissue>
    </source>
</reference>
<dbReference type="Proteomes" id="UP000886885">
    <property type="component" value="Chromosome 19A"/>
</dbReference>
<feature type="transmembrane region" description="Helical" evidence="6">
    <location>
        <begin position="138"/>
        <end position="156"/>
    </location>
</feature>
<dbReference type="GO" id="GO:0005789">
    <property type="term" value="C:endoplasmic reticulum membrane"/>
    <property type="evidence" value="ECO:0007669"/>
    <property type="project" value="UniProtKB-SubCell"/>
</dbReference>
<dbReference type="InterPro" id="IPR045064">
    <property type="entry name" value="Reticulon-like"/>
</dbReference>
<evidence type="ECO:0000313" key="9">
    <source>
        <dbReference type="EMBL" id="KAG6738610.1"/>
    </source>
</evidence>
<evidence type="ECO:0000256" key="5">
    <source>
        <dbReference type="ARBA" id="ARBA00023136"/>
    </source>
</evidence>
<dbReference type="PANTHER" id="PTHR10994:SF67">
    <property type="entry name" value="RETICULON-LIKE PROTEIN B16"/>
    <property type="match status" value="1"/>
</dbReference>
<comment type="caution">
    <text evidence="9">The sequence shown here is derived from an EMBL/GenBank/DDBJ whole genome shotgun (WGS) entry which is preliminary data.</text>
</comment>
<organism evidence="9 10">
    <name type="scientific">Populus tomentosa</name>
    <name type="common">Chinese white poplar</name>
    <dbReference type="NCBI Taxonomy" id="118781"/>
    <lineage>
        <taxon>Eukaryota</taxon>
        <taxon>Viridiplantae</taxon>
        <taxon>Streptophyta</taxon>
        <taxon>Embryophyta</taxon>
        <taxon>Tracheophyta</taxon>
        <taxon>Spermatophyta</taxon>
        <taxon>Magnoliopsida</taxon>
        <taxon>eudicotyledons</taxon>
        <taxon>Gunneridae</taxon>
        <taxon>Pentapetalae</taxon>
        <taxon>rosids</taxon>
        <taxon>fabids</taxon>
        <taxon>Malpighiales</taxon>
        <taxon>Salicaceae</taxon>
        <taxon>Saliceae</taxon>
        <taxon>Populus</taxon>
    </lineage>
</organism>
<evidence type="ECO:0000259" key="8">
    <source>
        <dbReference type="PROSITE" id="PS50845"/>
    </source>
</evidence>
<keyword evidence="2 6" id="KW-0812">Transmembrane</keyword>
<evidence type="ECO:0000256" key="6">
    <source>
        <dbReference type="RuleBase" id="RU363132"/>
    </source>
</evidence>
<feature type="compositionally biased region" description="Low complexity" evidence="7">
    <location>
        <begin position="22"/>
        <end position="32"/>
    </location>
</feature>
<evidence type="ECO:0000313" key="10">
    <source>
        <dbReference type="Proteomes" id="UP000886885"/>
    </source>
</evidence>
<gene>
    <name evidence="9" type="ORF">POTOM_058230</name>
</gene>
<dbReference type="OrthoDB" id="567788at2759"/>
<keyword evidence="3 6" id="KW-0256">Endoplasmic reticulum</keyword>
<protein>
    <recommendedName>
        <fullName evidence="6">Reticulon-like protein</fullName>
    </recommendedName>
</protein>
<comment type="caution">
    <text evidence="6">Lacks conserved residue(s) required for the propagation of feature annotation.</text>
</comment>
<dbReference type="PANTHER" id="PTHR10994">
    <property type="entry name" value="RETICULON"/>
    <property type="match status" value="1"/>
</dbReference>
<evidence type="ECO:0000256" key="3">
    <source>
        <dbReference type="ARBA" id="ARBA00022824"/>
    </source>
</evidence>
<proteinExistence type="predicted"/>
<feature type="region of interest" description="Disordered" evidence="7">
    <location>
        <begin position="1"/>
        <end position="32"/>
    </location>
</feature>
<comment type="subcellular location">
    <subcellularLocation>
        <location evidence="1 6">Endoplasmic reticulum membrane</location>
        <topology evidence="1 6">Multi-pass membrane protein</topology>
    </subcellularLocation>
</comment>
<feature type="transmembrane region" description="Helical" evidence="6">
    <location>
        <begin position="176"/>
        <end position="194"/>
    </location>
</feature>
<accession>A0A8X7Y3T7</accession>
<keyword evidence="4 6" id="KW-1133">Transmembrane helix</keyword>
<evidence type="ECO:0000256" key="7">
    <source>
        <dbReference type="SAM" id="MobiDB-lite"/>
    </source>
</evidence>
<evidence type="ECO:0000256" key="4">
    <source>
        <dbReference type="ARBA" id="ARBA00022989"/>
    </source>
</evidence>
<name>A0A8X7Y3T7_POPTO</name>
<dbReference type="EMBL" id="JAAWWB010000037">
    <property type="protein sequence ID" value="KAG6738610.1"/>
    <property type="molecule type" value="Genomic_DNA"/>
</dbReference>
<evidence type="ECO:0000256" key="2">
    <source>
        <dbReference type="ARBA" id="ARBA00022692"/>
    </source>
</evidence>
<sequence>MDNSSDVIDTVSGNGGGDSRNDATASTSSDASSPIAISCGYRLFDRQDSLHQLMGGGKGTECSSSSSSFLHLQIPLCSTWTKQTVSKDTSLLTRTPNSWQKIAKVVGGVKLAEKVKDVVDDLAFRNCCGVIGGFCEGVYRASGLLILSGVLADLAGKDEWWLLSEAVGLRWVVTEMFLFVTLGTDMCGVFWAMVMLNQIDVAVVAGARLADRGCCAGKVVWLVSVLASSMVAEAEDWLLQLVCGAADVLLWKWWHVSFGVIMVATVSWFIFERSGLPFLTICSDVLLILIVLLFVRANIADMINKQLQSLPELVLSEEMVNSAAASFRVKINNVLLMAHDITLGKDFRLFFKVVVFLWLLSTVGSYFSFFTLAYIGAILSITIPALYSRYEERVDRCCGIIHRKLSHHYKIVDESVISRIPQSLSKDKDS</sequence>
<feature type="domain" description="Reticulon" evidence="8">
    <location>
        <begin position="245"/>
        <end position="430"/>
    </location>
</feature>
<keyword evidence="10" id="KW-1185">Reference proteome</keyword>
<dbReference type="GO" id="GO:0009617">
    <property type="term" value="P:response to bacterium"/>
    <property type="evidence" value="ECO:0007669"/>
    <property type="project" value="InterPro"/>
</dbReference>
<dbReference type="Pfam" id="PF02453">
    <property type="entry name" value="Reticulon"/>
    <property type="match status" value="1"/>
</dbReference>
<keyword evidence="5 6" id="KW-0472">Membrane</keyword>
<feature type="transmembrane region" description="Helical" evidence="6">
    <location>
        <begin position="252"/>
        <end position="271"/>
    </location>
</feature>
<dbReference type="InterPro" id="IPR003388">
    <property type="entry name" value="Reticulon"/>
</dbReference>
<feature type="transmembrane region" description="Helical" evidence="6">
    <location>
        <begin position="278"/>
        <end position="299"/>
    </location>
</feature>
<evidence type="ECO:0000256" key="1">
    <source>
        <dbReference type="ARBA" id="ARBA00004477"/>
    </source>
</evidence>
<dbReference type="AlphaFoldDB" id="A0A8X7Y3T7"/>
<dbReference type="PROSITE" id="PS50845">
    <property type="entry name" value="RETICULON"/>
    <property type="match status" value="1"/>
</dbReference>
<feature type="transmembrane region" description="Helical" evidence="6">
    <location>
        <begin position="366"/>
        <end position="387"/>
    </location>
</feature>